<evidence type="ECO:0000313" key="1">
    <source>
        <dbReference type="EMBL" id="KAL3778833.1"/>
    </source>
</evidence>
<dbReference type="Proteomes" id="UP001530315">
    <property type="component" value="Unassembled WGS sequence"/>
</dbReference>
<dbReference type="EMBL" id="JALLAZ020001197">
    <property type="protein sequence ID" value="KAL3778833.1"/>
    <property type="molecule type" value="Genomic_DNA"/>
</dbReference>
<name>A0ABD3NTU7_9STRA</name>
<keyword evidence="2" id="KW-1185">Reference proteome</keyword>
<reference evidence="1 2" key="1">
    <citation type="submission" date="2024-10" db="EMBL/GenBank/DDBJ databases">
        <title>Updated reference genomes for cyclostephanoid diatoms.</title>
        <authorList>
            <person name="Roberts W.R."/>
            <person name="Alverson A.J."/>
        </authorList>
    </citation>
    <scope>NUCLEOTIDE SEQUENCE [LARGE SCALE GENOMIC DNA]</scope>
    <source>
        <strain evidence="1 2">AJA276-08</strain>
    </source>
</reference>
<sequence length="63" mass="6805">MSAECDSSLNSLPPDGILDDSFAARPSFSSGGELELFDGETHLDMLSEMEDFLSGKNTKEYLG</sequence>
<proteinExistence type="predicted"/>
<evidence type="ECO:0000313" key="2">
    <source>
        <dbReference type="Proteomes" id="UP001530315"/>
    </source>
</evidence>
<gene>
    <name evidence="1" type="ORF">ACHAW5_010609</name>
</gene>
<accession>A0ABD3NTU7</accession>
<comment type="caution">
    <text evidence="1">The sequence shown here is derived from an EMBL/GenBank/DDBJ whole genome shotgun (WGS) entry which is preliminary data.</text>
</comment>
<protein>
    <submittedName>
        <fullName evidence="1">Uncharacterized protein</fullName>
    </submittedName>
</protein>
<dbReference type="AlphaFoldDB" id="A0ABD3NTU7"/>
<organism evidence="1 2">
    <name type="scientific">Stephanodiscus triporus</name>
    <dbReference type="NCBI Taxonomy" id="2934178"/>
    <lineage>
        <taxon>Eukaryota</taxon>
        <taxon>Sar</taxon>
        <taxon>Stramenopiles</taxon>
        <taxon>Ochrophyta</taxon>
        <taxon>Bacillariophyta</taxon>
        <taxon>Coscinodiscophyceae</taxon>
        <taxon>Thalassiosirophycidae</taxon>
        <taxon>Stephanodiscales</taxon>
        <taxon>Stephanodiscaceae</taxon>
        <taxon>Stephanodiscus</taxon>
    </lineage>
</organism>